<sequence>MTKSLYHPLYLTTYYSILKIAAPSFLRLAMTFKPKNASLRGSMTRQSAFLQTQKSLVLVPPTFIQHHIALRITLYALLITHQKALQ</sequence>
<reference evidence="1 2" key="1">
    <citation type="submission" date="2019-03" db="EMBL/GenBank/DDBJ databases">
        <title>Genomic Encyclopedia of Type Strains, Phase III (KMG-III): the genomes of soil and plant-associated and newly described type strains.</title>
        <authorList>
            <person name="Whitman W."/>
        </authorList>
    </citation>
    <scope>NUCLEOTIDE SEQUENCE [LARGE SCALE GENOMIC DNA]</scope>
    <source>
        <strain evidence="1 2">CGMCC 1.12801</strain>
    </source>
</reference>
<dbReference type="Proteomes" id="UP000294752">
    <property type="component" value="Unassembled WGS sequence"/>
</dbReference>
<evidence type="ECO:0000313" key="1">
    <source>
        <dbReference type="EMBL" id="TDS11827.1"/>
    </source>
</evidence>
<organism evidence="1 2">
    <name type="scientific">Sphingobacterium paludis</name>
    <dbReference type="NCBI Taxonomy" id="1476465"/>
    <lineage>
        <taxon>Bacteria</taxon>
        <taxon>Pseudomonadati</taxon>
        <taxon>Bacteroidota</taxon>
        <taxon>Sphingobacteriia</taxon>
        <taxon>Sphingobacteriales</taxon>
        <taxon>Sphingobacteriaceae</taxon>
        <taxon>Sphingobacterium</taxon>
    </lineage>
</organism>
<evidence type="ECO:0000313" key="2">
    <source>
        <dbReference type="Proteomes" id="UP000294752"/>
    </source>
</evidence>
<keyword evidence="2" id="KW-1185">Reference proteome</keyword>
<dbReference type="AlphaFoldDB" id="A0A4R7CVE5"/>
<proteinExistence type="predicted"/>
<accession>A0A4R7CVE5</accession>
<dbReference type="EMBL" id="SNZV01000007">
    <property type="protein sequence ID" value="TDS11827.1"/>
    <property type="molecule type" value="Genomic_DNA"/>
</dbReference>
<protein>
    <submittedName>
        <fullName evidence="1">Uncharacterized protein</fullName>
    </submittedName>
</protein>
<name>A0A4R7CVE5_9SPHI</name>
<gene>
    <name evidence="1" type="ORF">B0I21_107177</name>
</gene>
<comment type="caution">
    <text evidence="1">The sequence shown here is derived from an EMBL/GenBank/DDBJ whole genome shotgun (WGS) entry which is preliminary data.</text>
</comment>